<dbReference type="GO" id="GO:0016491">
    <property type="term" value="F:oxidoreductase activity"/>
    <property type="evidence" value="ECO:0007669"/>
    <property type="project" value="UniProtKB-KW"/>
</dbReference>
<feature type="non-terminal residue" evidence="2">
    <location>
        <position position="1"/>
    </location>
</feature>
<name>A0A147BLK8_IXORI</name>
<sequence length="188" mass="20619">LTEENLEVTFATNYMGPFLLTNLLLDLLQRSAPSRVVNVTSSMYTMGKIALDDLNSANGYPGAEAAYSKSKLALNLFTVELARRLKGSGVTCNALHPGVVATQFNRKEQDLRHFLWNVFLQAFGKSPRDGARTSLQLATAAQLEDVTGKYFVSDGEAPWSSTVLDEDLAGSLWKKSEDIVRNVLGMPM</sequence>
<dbReference type="InterPro" id="IPR036291">
    <property type="entry name" value="NAD(P)-bd_dom_sf"/>
</dbReference>
<proteinExistence type="predicted"/>
<evidence type="ECO:0000256" key="1">
    <source>
        <dbReference type="ARBA" id="ARBA00023002"/>
    </source>
</evidence>
<protein>
    <submittedName>
        <fullName evidence="2">Putative dehydrogenase with different specificities</fullName>
    </submittedName>
</protein>
<dbReference type="PANTHER" id="PTHR43157:SF31">
    <property type="entry name" value="PHOSPHATIDYLINOSITOL-GLYCAN BIOSYNTHESIS CLASS F PROTEIN"/>
    <property type="match status" value="1"/>
</dbReference>
<dbReference type="PRINTS" id="PR00081">
    <property type="entry name" value="GDHRDH"/>
</dbReference>
<reference evidence="2" key="1">
    <citation type="journal article" date="2018" name="PLoS Negl. Trop. Dis.">
        <title>Sialome diversity of ticks revealed by RNAseq of single tick salivary glands.</title>
        <authorList>
            <person name="Perner J."/>
            <person name="Kropackova S."/>
            <person name="Kopacek P."/>
            <person name="Ribeiro J.M."/>
        </authorList>
    </citation>
    <scope>NUCLEOTIDE SEQUENCE</scope>
    <source>
        <strain evidence="2">Siblings of single egg batch collected in Ceske Budejovice</strain>
        <tissue evidence="2">Salivary glands</tissue>
    </source>
</reference>
<organism evidence="2">
    <name type="scientific">Ixodes ricinus</name>
    <name type="common">Common tick</name>
    <name type="synonym">Acarus ricinus</name>
    <dbReference type="NCBI Taxonomy" id="34613"/>
    <lineage>
        <taxon>Eukaryota</taxon>
        <taxon>Metazoa</taxon>
        <taxon>Ecdysozoa</taxon>
        <taxon>Arthropoda</taxon>
        <taxon>Chelicerata</taxon>
        <taxon>Arachnida</taxon>
        <taxon>Acari</taxon>
        <taxon>Parasitiformes</taxon>
        <taxon>Ixodida</taxon>
        <taxon>Ixodoidea</taxon>
        <taxon>Ixodidae</taxon>
        <taxon>Ixodinae</taxon>
        <taxon>Ixodes</taxon>
    </lineage>
</organism>
<dbReference type="Pfam" id="PF00106">
    <property type="entry name" value="adh_short"/>
    <property type="match status" value="1"/>
</dbReference>
<accession>A0A147BLK8</accession>
<dbReference type="EMBL" id="GEGO01003750">
    <property type="protein sequence ID" value="JAR91654.1"/>
    <property type="molecule type" value="Transcribed_RNA"/>
</dbReference>
<evidence type="ECO:0000313" key="2">
    <source>
        <dbReference type="EMBL" id="JAR91654.1"/>
    </source>
</evidence>
<dbReference type="SUPFAM" id="SSF51735">
    <property type="entry name" value="NAD(P)-binding Rossmann-fold domains"/>
    <property type="match status" value="1"/>
</dbReference>
<dbReference type="InterPro" id="IPR002347">
    <property type="entry name" value="SDR_fam"/>
</dbReference>
<dbReference type="Gene3D" id="3.40.50.720">
    <property type="entry name" value="NAD(P)-binding Rossmann-like Domain"/>
    <property type="match status" value="1"/>
</dbReference>
<dbReference type="PANTHER" id="PTHR43157">
    <property type="entry name" value="PHOSPHATIDYLINOSITOL-GLYCAN BIOSYNTHESIS CLASS F PROTEIN-RELATED"/>
    <property type="match status" value="1"/>
</dbReference>
<keyword evidence="1" id="KW-0560">Oxidoreductase</keyword>
<dbReference type="AlphaFoldDB" id="A0A147BLK8"/>